<feature type="transmembrane region" description="Helical" evidence="1">
    <location>
        <begin position="41"/>
        <end position="61"/>
    </location>
</feature>
<evidence type="ECO:0000313" key="3">
    <source>
        <dbReference type="Proteomes" id="UP000309544"/>
    </source>
</evidence>
<dbReference type="Proteomes" id="UP000309544">
    <property type="component" value="Unassembled WGS sequence"/>
</dbReference>
<accession>A0A5C4S4C9</accession>
<dbReference type="EMBL" id="VDCI01000001">
    <property type="protein sequence ID" value="TNJ37987.1"/>
    <property type="molecule type" value="Genomic_DNA"/>
</dbReference>
<keyword evidence="1" id="KW-0812">Transmembrane</keyword>
<keyword evidence="3" id="KW-1185">Reference proteome</keyword>
<dbReference type="AlphaFoldDB" id="A0A5C4S4C9"/>
<proteinExistence type="predicted"/>
<comment type="caution">
    <text evidence="2">The sequence shown here is derived from an EMBL/GenBank/DDBJ whole genome shotgun (WGS) entry which is preliminary data.</text>
</comment>
<organism evidence="2 3">
    <name type="scientific">Prosthecochloris vibrioformis</name>
    <name type="common">Chlorobium vibrioforme</name>
    <dbReference type="NCBI Taxonomy" id="1098"/>
    <lineage>
        <taxon>Bacteria</taxon>
        <taxon>Pseudomonadati</taxon>
        <taxon>Chlorobiota</taxon>
        <taxon>Chlorobiia</taxon>
        <taxon>Chlorobiales</taxon>
        <taxon>Chlorobiaceae</taxon>
        <taxon>Prosthecochloris</taxon>
    </lineage>
</organism>
<evidence type="ECO:0000313" key="2">
    <source>
        <dbReference type="EMBL" id="TNJ37987.1"/>
    </source>
</evidence>
<reference evidence="2 3" key="1">
    <citation type="submission" date="2019-05" db="EMBL/GenBank/DDBJ databases">
        <title>Draft Whole-Genome sequence of the green sulfur bacterium Prosthecochloris vibrioformis DSM 260.</title>
        <authorList>
            <person name="Meyer T.E."/>
            <person name="Kyndt J.A."/>
        </authorList>
    </citation>
    <scope>NUCLEOTIDE SEQUENCE [LARGE SCALE GENOMIC DNA]</scope>
    <source>
        <strain evidence="2 3">DSM 260</strain>
    </source>
</reference>
<sequence length="77" mass="8890">MLSYSFKTLWNRTYMFVGPLWLVLVYFIWASGQLGTLQDQVVFLSVVVPGFILTYISGFIIEKWHKNKKTRAAANGQ</sequence>
<name>A0A5C4S4C9_PROVB</name>
<dbReference type="RefSeq" id="WP_083188197.1">
    <property type="nucleotide sequence ID" value="NZ_VDCI01000001.1"/>
</dbReference>
<keyword evidence="1" id="KW-0472">Membrane</keyword>
<protein>
    <submittedName>
        <fullName evidence="2">Uncharacterized protein</fullName>
    </submittedName>
</protein>
<feature type="transmembrane region" description="Helical" evidence="1">
    <location>
        <begin position="12"/>
        <end position="29"/>
    </location>
</feature>
<gene>
    <name evidence="2" type="ORF">FGF68_02075</name>
</gene>
<evidence type="ECO:0000256" key="1">
    <source>
        <dbReference type="SAM" id="Phobius"/>
    </source>
</evidence>
<keyword evidence="1" id="KW-1133">Transmembrane helix</keyword>